<evidence type="ECO:0000313" key="4">
    <source>
        <dbReference type="EMBL" id="BBP43752.1"/>
    </source>
</evidence>
<dbReference type="PANTHER" id="PTHR43976">
    <property type="entry name" value="SHORT CHAIN DEHYDROGENASE"/>
    <property type="match status" value="1"/>
</dbReference>
<comment type="similarity">
    <text evidence="1 3">Belongs to the short-chain dehydrogenases/reductases (SDR) family.</text>
</comment>
<dbReference type="InterPro" id="IPR002347">
    <property type="entry name" value="SDR_fam"/>
</dbReference>
<keyword evidence="2" id="KW-0560">Oxidoreductase</keyword>
<organism evidence="4 5">
    <name type="scientific">Thiosulfativibrio zosterae</name>
    <dbReference type="NCBI Taxonomy" id="2675053"/>
    <lineage>
        <taxon>Bacteria</taxon>
        <taxon>Pseudomonadati</taxon>
        <taxon>Pseudomonadota</taxon>
        <taxon>Gammaproteobacteria</taxon>
        <taxon>Thiotrichales</taxon>
        <taxon>Piscirickettsiaceae</taxon>
        <taxon>Thiosulfativibrio</taxon>
    </lineage>
</organism>
<sequence length="295" mass="32537">MEQFILIGKSPVLSQQKPIILITGCSSGIGYNAAKTCQAKGYQVIATCRQQADVARLNQEGLTCFQMDMACSQSIQFAMSQILQFTNNRLDVLFNNAAFGLPGAVEDLSRDALRFQFETNVFGTQELTNLVIPVMRTQGSGKIIYNSSILGFAAMPYRGAYNASKFAIEGLADTLRLELKSANIQVSIIEPGPILSKFRENAYTQFKQWIAGKPSAHQENYQAMINRLETVGPSAPFTLGPEAVTQCLLHAINNPIPKVRYRVTLPTKVFAVLKRLLPSRWLDQLLIKAGGNGKR</sequence>
<dbReference type="KEGG" id="tzo:THMIRHAT_14980"/>
<dbReference type="GO" id="GO:0016491">
    <property type="term" value="F:oxidoreductase activity"/>
    <property type="evidence" value="ECO:0007669"/>
    <property type="project" value="UniProtKB-KW"/>
</dbReference>
<dbReference type="RefSeq" id="WP_243831409.1">
    <property type="nucleotide sequence ID" value="NZ_AP021888.1"/>
</dbReference>
<reference evidence="5" key="1">
    <citation type="submission" date="2019-11" db="EMBL/GenBank/DDBJ databases">
        <title>Isolation and characterization of two novel species in the genus Thiomicrorhabdus.</title>
        <authorList>
            <person name="Mochizuki J."/>
            <person name="Kojima H."/>
            <person name="Fukui M."/>
        </authorList>
    </citation>
    <scope>NUCLEOTIDE SEQUENCE [LARGE SCALE GENOMIC DNA]</scope>
    <source>
        <strain evidence="5">AkT22</strain>
    </source>
</reference>
<name>A0A6F8PNQ8_9GAMM</name>
<dbReference type="Proteomes" id="UP000501466">
    <property type="component" value="Chromosome"/>
</dbReference>
<evidence type="ECO:0000256" key="2">
    <source>
        <dbReference type="ARBA" id="ARBA00023002"/>
    </source>
</evidence>
<dbReference type="CDD" id="cd05374">
    <property type="entry name" value="17beta-HSD-like_SDR_c"/>
    <property type="match status" value="1"/>
</dbReference>
<dbReference type="PRINTS" id="PR00080">
    <property type="entry name" value="SDRFAMILY"/>
</dbReference>
<dbReference type="Pfam" id="PF00106">
    <property type="entry name" value="adh_short"/>
    <property type="match status" value="1"/>
</dbReference>
<gene>
    <name evidence="4" type="ORF">THMIRHAT_14980</name>
</gene>
<evidence type="ECO:0000313" key="5">
    <source>
        <dbReference type="Proteomes" id="UP000501466"/>
    </source>
</evidence>
<dbReference type="AlphaFoldDB" id="A0A6F8PNQ8"/>
<evidence type="ECO:0000256" key="3">
    <source>
        <dbReference type="RuleBase" id="RU000363"/>
    </source>
</evidence>
<evidence type="ECO:0000256" key="1">
    <source>
        <dbReference type="ARBA" id="ARBA00006484"/>
    </source>
</evidence>
<dbReference type="InterPro" id="IPR036291">
    <property type="entry name" value="NAD(P)-bd_dom_sf"/>
</dbReference>
<dbReference type="SUPFAM" id="SSF51735">
    <property type="entry name" value="NAD(P)-binding Rossmann-fold domains"/>
    <property type="match status" value="1"/>
</dbReference>
<dbReference type="EMBL" id="AP021888">
    <property type="protein sequence ID" value="BBP43752.1"/>
    <property type="molecule type" value="Genomic_DNA"/>
</dbReference>
<dbReference type="InterPro" id="IPR051911">
    <property type="entry name" value="SDR_oxidoreductase"/>
</dbReference>
<keyword evidence="5" id="KW-1185">Reference proteome</keyword>
<accession>A0A6F8PNQ8</accession>
<dbReference type="InterPro" id="IPR020904">
    <property type="entry name" value="Sc_DH/Rdtase_CS"/>
</dbReference>
<dbReference type="NCBIfam" id="NF004649">
    <property type="entry name" value="PRK05993.1"/>
    <property type="match status" value="1"/>
</dbReference>
<dbReference type="Gene3D" id="3.40.50.720">
    <property type="entry name" value="NAD(P)-binding Rossmann-like Domain"/>
    <property type="match status" value="1"/>
</dbReference>
<proteinExistence type="inferred from homology"/>
<dbReference type="PRINTS" id="PR00081">
    <property type="entry name" value="GDHRDH"/>
</dbReference>
<protein>
    <submittedName>
        <fullName evidence="4">Short-chain dehydrogenase/reductase</fullName>
    </submittedName>
</protein>
<dbReference type="PROSITE" id="PS00061">
    <property type="entry name" value="ADH_SHORT"/>
    <property type="match status" value="1"/>
</dbReference>
<dbReference type="PANTHER" id="PTHR43976:SF16">
    <property type="entry name" value="SHORT-CHAIN DEHYDROGENASE_REDUCTASE FAMILY PROTEIN"/>
    <property type="match status" value="1"/>
</dbReference>